<protein>
    <submittedName>
        <fullName evidence="4">Pentatricopeptide repeat-containing protein</fullName>
    </submittedName>
</protein>
<keyword evidence="1" id="KW-0677">Repeat</keyword>
<dbReference type="Pfam" id="PF01535">
    <property type="entry name" value="PPR"/>
    <property type="match status" value="1"/>
</dbReference>
<name>A0ABR2LXJ2_9ASPA</name>
<feature type="repeat" description="PPR" evidence="2">
    <location>
        <begin position="481"/>
        <end position="515"/>
    </location>
</feature>
<feature type="repeat" description="PPR" evidence="2">
    <location>
        <begin position="272"/>
        <end position="302"/>
    </location>
</feature>
<evidence type="ECO:0000313" key="5">
    <source>
        <dbReference type="Proteomes" id="UP001412067"/>
    </source>
</evidence>
<dbReference type="Pfam" id="PF13041">
    <property type="entry name" value="PPR_2"/>
    <property type="match status" value="4"/>
</dbReference>
<gene>
    <name evidence="4" type="ORF">KSP40_PGU004285</name>
</gene>
<dbReference type="InterPro" id="IPR002885">
    <property type="entry name" value="PPR_rpt"/>
</dbReference>
<evidence type="ECO:0000256" key="1">
    <source>
        <dbReference type="ARBA" id="ARBA00022737"/>
    </source>
</evidence>
<feature type="repeat" description="PPR" evidence="2">
    <location>
        <begin position="341"/>
        <end position="375"/>
    </location>
</feature>
<sequence length="612" mass="69501">MAFHLRKPRGKNSFSGLIGHFSAAAAADDDLFNGIVSTSFSPDPFRSLRQSRLAATGSAESLHHRRSPLPLPYTVLRSPHRRLHCPPCHAPPLLLPPCLTPHLQPPLPLLKPATISPSPLDSDYDSDHSTSPPARNSNDVDTICKVIDELFSSDRNMETVLNELGIQIEPALVIAVLDRFRHAHRPSYRFFRWAASRPEFNHDPATCNKMLSILGKTRQFESMFTLLKEMGTDGLLSIDAFKISLKAFATARDIKKCIEIFKLIDTYDFNPGLETFNCLIDTLSKAKLAKEAQKLFDKMQDQYHPDLRTYTSLLYGFCEVKDLVEAGRVWNEILDRGFKPDIVTHNTMLEGLIRAKRRTEAIKLFELMKAKGPKPNTRTYTVLIQDFCNGGKMEEAVGCFDEMLVNSCLPDVATYTCLIIGFGNARQMNKVSSLLSEMRQKGCPPDARTYTALIKLMTNRNMLDDAIRIYKKMIKNGFEPTLHTYNMLMKAYFHGNNYEMGCGVWEEMKSKGICPDANSYTVFIGGHIRHERPQEAYRYIEEMINKGMSVPQVDYNKFVADLSRASMPDALHELAQNMSFAGKFVASKVLNYWSERMKKRVKKRGPCQRRIF</sequence>
<dbReference type="PANTHER" id="PTHR47937">
    <property type="entry name" value="PLASTID TRANSCRIPTIONALLY ACTIVE CHROMOSOME 2-LIKE PROTEIN"/>
    <property type="match status" value="1"/>
</dbReference>
<keyword evidence="5" id="KW-1185">Reference proteome</keyword>
<organism evidence="4 5">
    <name type="scientific">Platanthera guangdongensis</name>
    <dbReference type="NCBI Taxonomy" id="2320717"/>
    <lineage>
        <taxon>Eukaryota</taxon>
        <taxon>Viridiplantae</taxon>
        <taxon>Streptophyta</taxon>
        <taxon>Embryophyta</taxon>
        <taxon>Tracheophyta</taxon>
        <taxon>Spermatophyta</taxon>
        <taxon>Magnoliopsida</taxon>
        <taxon>Liliopsida</taxon>
        <taxon>Asparagales</taxon>
        <taxon>Orchidaceae</taxon>
        <taxon>Orchidoideae</taxon>
        <taxon>Orchideae</taxon>
        <taxon>Orchidinae</taxon>
        <taxon>Platanthera</taxon>
    </lineage>
</organism>
<comment type="caution">
    <text evidence="4">The sequence shown here is derived from an EMBL/GenBank/DDBJ whole genome shotgun (WGS) entry which is preliminary data.</text>
</comment>
<dbReference type="InterPro" id="IPR011990">
    <property type="entry name" value="TPR-like_helical_dom_sf"/>
</dbReference>
<feature type="compositionally biased region" description="Low complexity" evidence="3">
    <location>
        <begin position="110"/>
        <end position="121"/>
    </location>
</feature>
<feature type="repeat" description="PPR" evidence="2">
    <location>
        <begin position="376"/>
        <end position="410"/>
    </location>
</feature>
<feature type="repeat" description="PPR" evidence="2">
    <location>
        <begin position="306"/>
        <end position="340"/>
    </location>
</feature>
<evidence type="ECO:0000313" key="4">
    <source>
        <dbReference type="EMBL" id="KAK8953566.1"/>
    </source>
</evidence>
<dbReference type="PANTHER" id="PTHR47937:SF8">
    <property type="entry name" value="PENTATRICOPEPTIDE REPEAT DOMAIN CONTAINING PROTEIN-RELATED"/>
    <property type="match status" value="1"/>
</dbReference>
<dbReference type="SUPFAM" id="SSF81901">
    <property type="entry name" value="HCP-like"/>
    <property type="match status" value="1"/>
</dbReference>
<dbReference type="NCBIfam" id="TIGR00756">
    <property type="entry name" value="PPR"/>
    <property type="match status" value="9"/>
</dbReference>
<feature type="region of interest" description="Disordered" evidence="3">
    <location>
        <begin position="110"/>
        <end position="138"/>
    </location>
</feature>
<reference evidence="4 5" key="1">
    <citation type="journal article" date="2022" name="Nat. Plants">
        <title>Genomes of leafy and leafless Platanthera orchids illuminate the evolution of mycoheterotrophy.</title>
        <authorList>
            <person name="Li M.H."/>
            <person name="Liu K.W."/>
            <person name="Li Z."/>
            <person name="Lu H.C."/>
            <person name="Ye Q.L."/>
            <person name="Zhang D."/>
            <person name="Wang J.Y."/>
            <person name="Li Y.F."/>
            <person name="Zhong Z.M."/>
            <person name="Liu X."/>
            <person name="Yu X."/>
            <person name="Liu D.K."/>
            <person name="Tu X.D."/>
            <person name="Liu B."/>
            <person name="Hao Y."/>
            <person name="Liao X.Y."/>
            <person name="Jiang Y.T."/>
            <person name="Sun W.H."/>
            <person name="Chen J."/>
            <person name="Chen Y.Q."/>
            <person name="Ai Y."/>
            <person name="Zhai J.W."/>
            <person name="Wu S.S."/>
            <person name="Zhou Z."/>
            <person name="Hsiao Y.Y."/>
            <person name="Wu W.L."/>
            <person name="Chen Y.Y."/>
            <person name="Lin Y.F."/>
            <person name="Hsu J.L."/>
            <person name="Li C.Y."/>
            <person name="Wang Z.W."/>
            <person name="Zhao X."/>
            <person name="Zhong W.Y."/>
            <person name="Ma X.K."/>
            <person name="Ma L."/>
            <person name="Huang J."/>
            <person name="Chen G.Z."/>
            <person name="Huang M.Z."/>
            <person name="Huang L."/>
            <person name="Peng D.H."/>
            <person name="Luo Y.B."/>
            <person name="Zou S.Q."/>
            <person name="Chen S.P."/>
            <person name="Lan S."/>
            <person name="Tsai W.C."/>
            <person name="Van de Peer Y."/>
            <person name="Liu Z.J."/>
        </authorList>
    </citation>
    <scope>NUCLEOTIDE SEQUENCE [LARGE SCALE GENOMIC DNA]</scope>
    <source>
        <strain evidence="4">Lor288</strain>
    </source>
</reference>
<feature type="repeat" description="PPR" evidence="2">
    <location>
        <begin position="516"/>
        <end position="550"/>
    </location>
</feature>
<proteinExistence type="predicted"/>
<dbReference type="EMBL" id="JBBWWR010000014">
    <property type="protein sequence ID" value="KAK8953566.1"/>
    <property type="molecule type" value="Genomic_DNA"/>
</dbReference>
<evidence type="ECO:0000256" key="3">
    <source>
        <dbReference type="SAM" id="MobiDB-lite"/>
    </source>
</evidence>
<dbReference type="PROSITE" id="PS51375">
    <property type="entry name" value="PPR"/>
    <property type="match status" value="9"/>
</dbReference>
<feature type="repeat" description="PPR" evidence="2">
    <location>
        <begin position="411"/>
        <end position="445"/>
    </location>
</feature>
<accession>A0ABR2LXJ2</accession>
<feature type="repeat" description="PPR" evidence="2">
    <location>
        <begin position="203"/>
        <end position="237"/>
    </location>
</feature>
<evidence type="ECO:0000256" key="2">
    <source>
        <dbReference type="PROSITE-ProRule" id="PRU00708"/>
    </source>
</evidence>
<dbReference type="Gene3D" id="1.25.40.10">
    <property type="entry name" value="Tetratricopeptide repeat domain"/>
    <property type="match status" value="3"/>
</dbReference>
<dbReference type="Proteomes" id="UP001412067">
    <property type="component" value="Unassembled WGS sequence"/>
</dbReference>
<feature type="repeat" description="PPR" evidence="2">
    <location>
        <begin position="446"/>
        <end position="480"/>
    </location>
</feature>
<dbReference type="InterPro" id="IPR052308">
    <property type="entry name" value="PPR_domain-containing"/>
</dbReference>